<accession>A0A9X7YEC3</accession>
<dbReference type="Proteomes" id="UP000515377">
    <property type="component" value="Chromosome"/>
</dbReference>
<reference evidence="1 2" key="1">
    <citation type="submission" date="2020-07" db="EMBL/GenBank/DDBJ databases">
        <title>Whole genome sequence of Sphingobium yanoikuyae A3.</title>
        <authorList>
            <person name="Han S.-S."/>
        </authorList>
    </citation>
    <scope>NUCLEOTIDE SEQUENCE [LARGE SCALE GENOMIC DNA]</scope>
    <source>
        <strain evidence="1 2">A3</strain>
    </source>
</reference>
<proteinExistence type="predicted"/>
<name>A0A9X7YEC3_SPHYA</name>
<dbReference type="AlphaFoldDB" id="A0A9X7YEC3"/>
<gene>
    <name evidence="1" type="ORF">H3V42_07230</name>
</gene>
<evidence type="ECO:0000313" key="2">
    <source>
        <dbReference type="Proteomes" id="UP000515377"/>
    </source>
</evidence>
<dbReference type="EMBL" id="CP060122">
    <property type="protein sequence ID" value="QNG47394.1"/>
    <property type="molecule type" value="Genomic_DNA"/>
</dbReference>
<organism evidence="1 2">
    <name type="scientific">Sphingobium yanoikuyae</name>
    <name type="common">Sphingomonas yanoikuyae</name>
    <dbReference type="NCBI Taxonomy" id="13690"/>
    <lineage>
        <taxon>Bacteria</taxon>
        <taxon>Pseudomonadati</taxon>
        <taxon>Pseudomonadota</taxon>
        <taxon>Alphaproteobacteria</taxon>
        <taxon>Sphingomonadales</taxon>
        <taxon>Sphingomonadaceae</taxon>
        <taxon>Sphingobium</taxon>
    </lineage>
</organism>
<protein>
    <submittedName>
        <fullName evidence="1">Uncharacterized protein</fullName>
    </submittedName>
</protein>
<evidence type="ECO:0000313" key="1">
    <source>
        <dbReference type="EMBL" id="QNG47394.1"/>
    </source>
</evidence>
<sequence>MTMVSSQAERFRRARTELEQAMALGCTIVELRRRNRALAHRAQAEVAERTADLMANPAPAQAEEPASPYWWMRD</sequence>